<dbReference type="RefSeq" id="WP_044831479.1">
    <property type="nucleotide sequence ID" value="NZ_CP059735.1"/>
</dbReference>
<dbReference type="KEGG" id="tact:SG35_011380"/>
<dbReference type="InterPro" id="IPR015655">
    <property type="entry name" value="PP2C"/>
</dbReference>
<reference evidence="2 3" key="2">
    <citation type="journal article" date="2022" name="Mar. Drugs">
        <title>Bioassay-Guided Fractionation Leads to the Detection of Cholic Acid Generated by the Rare Thalassomonas sp.</title>
        <authorList>
            <person name="Pheiffer F."/>
            <person name="Schneider Y.K."/>
            <person name="Hansen E.H."/>
            <person name="Andersen J.H."/>
            <person name="Isaksson J."/>
            <person name="Busche T."/>
            <person name="R C."/>
            <person name="Kalinowski J."/>
            <person name="Zyl L.V."/>
            <person name="Trindade M."/>
        </authorList>
    </citation>
    <scope>NUCLEOTIDE SEQUENCE [LARGE SCALE GENOMIC DNA]</scope>
    <source>
        <strain evidence="2 3">A5K-106</strain>
    </source>
</reference>
<evidence type="ECO:0000313" key="3">
    <source>
        <dbReference type="Proteomes" id="UP000032568"/>
    </source>
</evidence>
<dbReference type="Pfam" id="PF13672">
    <property type="entry name" value="PP2C_2"/>
    <property type="match status" value="1"/>
</dbReference>
<name>A0AAE9YTY9_9GAMM</name>
<dbReference type="EMBL" id="CP059735">
    <property type="protein sequence ID" value="WDE01180.1"/>
    <property type="molecule type" value="Genomic_DNA"/>
</dbReference>
<dbReference type="Gene3D" id="3.60.40.10">
    <property type="entry name" value="PPM-type phosphatase domain"/>
    <property type="match status" value="1"/>
</dbReference>
<dbReference type="PROSITE" id="PS51746">
    <property type="entry name" value="PPM_2"/>
    <property type="match status" value="1"/>
</dbReference>
<dbReference type="InterPro" id="IPR036457">
    <property type="entry name" value="PPM-type-like_dom_sf"/>
</dbReference>
<feature type="domain" description="PPM-type phosphatase" evidence="1">
    <location>
        <begin position="1"/>
        <end position="237"/>
    </location>
</feature>
<dbReference type="CDD" id="cd00143">
    <property type="entry name" value="PP2Cc"/>
    <property type="match status" value="1"/>
</dbReference>
<protein>
    <submittedName>
        <fullName evidence="2">Serine/threonine-protein phosphatase</fullName>
    </submittedName>
</protein>
<organism evidence="2 3">
    <name type="scientific">Thalassomonas actiniarum</name>
    <dbReference type="NCBI Taxonomy" id="485447"/>
    <lineage>
        <taxon>Bacteria</taxon>
        <taxon>Pseudomonadati</taxon>
        <taxon>Pseudomonadota</taxon>
        <taxon>Gammaproteobacteria</taxon>
        <taxon>Alteromonadales</taxon>
        <taxon>Colwelliaceae</taxon>
        <taxon>Thalassomonas</taxon>
    </lineage>
</organism>
<dbReference type="PANTHER" id="PTHR13832:SF827">
    <property type="entry name" value="PROTEIN PHOSPHATASE 1L"/>
    <property type="match status" value="1"/>
</dbReference>
<accession>A0AAE9YTY9</accession>
<dbReference type="InterPro" id="IPR001932">
    <property type="entry name" value="PPM-type_phosphatase-like_dom"/>
</dbReference>
<keyword evidence="3" id="KW-1185">Reference proteome</keyword>
<dbReference type="AlphaFoldDB" id="A0AAE9YTY9"/>
<sequence>MAQSSHAQTHRGTVRKINEDAFLELPSLGIWVVADGMGGHAAGDVASQLVTDTIQSVVEAVPVEQMSCELLTQALQEANDKLQLMSANEFSGKVAGSTVVILWIRENRYHLLWVGDSRGYLLRDEQFTQVTKDHSQVNDMVDEGLLRAEEAEHHPLANVITRAVGVDSKLEVDIKSGELQSGDVFLLCSDGLNKEVSDFEIEHTLLSGNIIDAGMALMHASLVRNARDNVTCILIKNSLQNEINPRANDESTIPLFNKS</sequence>
<dbReference type="Proteomes" id="UP000032568">
    <property type="component" value="Chromosome"/>
</dbReference>
<dbReference type="SUPFAM" id="SSF81606">
    <property type="entry name" value="PP2C-like"/>
    <property type="match status" value="1"/>
</dbReference>
<gene>
    <name evidence="2" type="ORF">SG35_011380</name>
</gene>
<dbReference type="PANTHER" id="PTHR13832">
    <property type="entry name" value="PROTEIN PHOSPHATASE 2C"/>
    <property type="match status" value="1"/>
</dbReference>
<dbReference type="SMART" id="SM00332">
    <property type="entry name" value="PP2Cc"/>
    <property type="match status" value="1"/>
</dbReference>
<dbReference type="SMART" id="SM00331">
    <property type="entry name" value="PP2C_SIG"/>
    <property type="match status" value="1"/>
</dbReference>
<reference evidence="2 3" key="1">
    <citation type="journal article" date="2015" name="Genome Announc.">
        <title>Draft Genome Sequences of Marine Isolates of Thalassomonas viridans and Thalassomonas actiniarum.</title>
        <authorList>
            <person name="Olonade I."/>
            <person name="van Zyl L.J."/>
            <person name="Trindade M."/>
        </authorList>
    </citation>
    <scope>NUCLEOTIDE SEQUENCE [LARGE SCALE GENOMIC DNA]</scope>
    <source>
        <strain evidence="2 3">A5K-106</strain>
    </source>
</reference>
<dbReference type="GO" id="GO:0004722">
    <property type="term" value="F:protein serine/threonine phosphatase activity"/>
    <property type="evidence" value="ECO:0007669"/>
    <property type="project" value="InterPro"/>
</dbReference>
<evidence type="ECO:0000313" key="2">
    <source>
        <dbReference type="EMBL" id="WDE01180.1"/>
    </source>
</evidence>
<proteinExistence type="predicted"/>
<evidence type="ECO:0000259" key="1">
    <source>
        <dbReference type="PROSITE" id="PS51746"/>
    </source>
</evidence>